<feature type="compositionally biased region" description="Gly residues" evidence="1">
    <location>
        <begin position="200"/>
        <end position="212"/>
    </location>
</feature>
<reference evidence="3" key="2">
    <citation type="submission" date="2025-09" db="UniProtKB">
        <authorList>
            <consortium name="Ensembl"/>
        </authorList>
    </citation>
    <scope>IDENTIFICATION</scope>
</reference>
<sequence>MLPLLLLLATAPGAPGLTSIDYVPTLTNRTLGGRTTASTFVLEQPRCVFGDAQRGAQIWLVVALAAGRWHTGGGGGARGGAPPPAGPPRGGGGGGGGGGGAPGPTPRRGRASRGDPSSPAVPQPRTASTPARRRGPRSWLSRPSPTTRPTPRSAPPSPTTRAPLAPGTSRCCASAAKPPAATTPSGPAATAPSRAPGPTGEPGAGPPGGGGAAPLRGAACRCSHRPCRANAACTEPPRPGVPCSCRGPPAARPSLSSPPG</sequence>
<feature type="compositionally biased region" description="Low complexity" evidence="1">
    <location>
        <begin position="173"/>
        <end position="198"/>
    </location>
</feature>
<feature type="chain" id="PRO_5034079573" evidence="2">
    <location>
        <begin position="17"/>
        <end position="260"/>
    </location>
</feature>
<dbReference type="Proteomes" id="UP000694424">
    <property type="component" value="Unplaced"/>
</dbReference>
<organism evidence="3 4">
    <name type="scientific">Apteryx owenii</name>
    <name type="common">Little spotted kiwi</name>
    <dbReference type="NCBI Taxonomy" id="8824"/>
    <lineage>
        <taxon>Eukaryota</taxon>
        <taxon>Metazoa</taxon>
        <taxon>Chordata</taxon>
        <taxon>Craniata</taxon>
        <taxon>Vertebrata</taxon>
        <taxon>Euteleostomi</taxon>
        <taxon>Archelosauria</taxon>
        <taxon>Archosauria</taxon>
        <taxon>Dinosauria</taxon>
        <taxon>Saurischia</taxon>
        <taxon>Theropoda</taxon>
        <taxon>Coelurosauria</taxon>
        <taxon>Aves</taxon>
        <taxon>Palaeognathae</taxon>
        <taxon>Apterygiformes</taxon>
        <taxon>Apterygidae</taxon>
        <taxon>Apteryx</taxon>
    </lineage>
</organism>
<dbReference type="PANTHER" id="PTHR15446:SF2">
    <property type="entry name" value="UROPLAKIN-3B-LIKE PROTEIN 1-RELATED"/>
    <property type="match status" value="1"/>
</dbReference>
<dbReference type="PANTHER" id="PTHR15446">
    <property type="entry name" value="UROPLAKIN III"/>
    <property type="match status" value="1"/>
</dbReference>
<dbReference type="InterPro" id="IPR024831">
    <property type="entry name" value="Uroplakin-3"/>
</dbReference>
<feature type="compositionally biased region" description="Pro residues" evidence="1">
    <location>
        <begin position="146"/>
        <end position="158"/>
    </location>
</feature>
<feature type="region of interest" description="Disordered" evidence="1">
    <location>
        <begin position="231"/>
        <end position="260"/>
    </location>
</feature>
<feature type="region of interest" description="Disordered" evidence="1">
    <location>
        <begin position="72"/>
        <end position="218"/>
    </location>
</feature>
<feature type="compositionally biased region" description="Low complexity" evidence="1">
    <location>
        <begin position="246"/>
        <end position="260"/>
    </location>
</feature>
<evidence type="ECO:0000313" key="3">
    <source>
        <dbReference type="Ensembl" id="ENSAOWP00000026022.1"/>
    </source>
</evidence>
<dbReference type="AlphaFoldDB" id="A0A8B9SET2"/>
<evidence type="ECO:0000256" key="2">
    <source>
        <dbReference type="SAM" id="SignalP"/>
    </source>
</evidence>
<feature type="compositionally biased region" description="Gly residues" evidence="1">
    <location>
        <begin position="88"/>
        <end position="102"/>
    </location>
</feature>
<name>A0A8B9SET2_APTOW</name>
<feature type="signal peptide" evidence="2">
    <location>
        <begin position="1"/>
        <end position="16"/>
    </location>
</feature>
<keyword evidence="2" id="KW-0732">Signal</keyword>
<evidence type="ECO:0000313" key="4">
    <source>
        <dbReference type="Proteomes" id="UP000694424"/>
    </source>
</evidence>
<proteinExistence type="predicted"/>
<protein>
    <submittedName>
        <fullName evidence="3">Uncharacterized protein</fullName>
    </submittedName>
</protein>
<dbReference type="GO" id="GO:0016020">
    <property type="term" value="C:membrane"/>
    <property type="evidence" value="ECO:0007669"/>
    <property type="project" value="TreeGrafter"/>
</dbReference>
<evidence type="ECO:0000256" key="1">
    <source>
        <dbReference type="SAM" id="MobiDB-lite"/>
    </source>
</evidence>
<keyword evidence="4" id="KW-1185">Reference proteome</keyword>
<reference evidence="3" key="1">
    <citation type="submission" date="2025-08" db="UniProtKB">
        <authorList>
            <consortium name="Ensembl"/>
        </authorList>
    </citation>
    <scope>IDENTIFICATION</scope>
</reference>
<accession>A0A8B9SET2</accession>
<dbReference type="Ensembl" id="ENSAOWT00000029488.1">
    <property type="protein sequence ID" value="ENSAOWP00000026022.1"/>
    <property type="gene ID" value="ENSAOWG00000017564.1"/>
</dbReference>